<proteinExistence type="predicted"/>
<accession>A0A9E5MM57</accession>
<dbReference type="InterPro" id="IPR016047">
    <property type="entry name" value="M23ase_b-sheet_dom"/>
</dbReference>
<feature type="chain" id="PRO_5039681921" evidence="1">
    <location>
        <begin position="21"/>
        <end position="285"/>
    </location>
</feature>
<reference evidence="3" key="1">
    <citation type="submission" date="2020-03" db="EMBL/GenBank/DDBJ databases">
        <authorList>
            <person name="Guo F."/>
        </authorList>
    </citation>
    <scope>NUCLEOTIDE SEQUENCE</scope>
    <source>
        <strain evidence="3">JCM 30134</strain>
    </source>
</reference>
<dbReference type="SUPFAM" id="SSF51261">
    <property type="entry name" value="Duplicated hybrid motif"/>
    <property type="match status" value="1"/>
</dbReference>
<organism evidence="3 4">
    <name type="scientific">Pseudomaricurvus hydrocarbonicus</name>
    <dbReference type="NCBI Taxonomy" id="1470433"/>
    <lineage>
        <taxon>Bacteria</taxon>
        <taxon>Pseudomonadati</taxon>
        <taxon>Pseudomonadota</taxon>
        <taxon>Gammaproteobacteria</taxon>
        <taxon>Cellvibrionales</taxon>
        <taxon>Cellvibrionaceae</taxon>
        <taxon>Pseudomaricurvus</taxon>
    </lineage>
</organism>
<evidence type="ECO:0000313" key="3">
    <source>
        <dbReference type="EMBL" id="NHO66353.1"/>
    </source>
</evidence>
<feature type="signal peptide" evidence="1">
    <location>
        <begin position="1"/>
        <end position="20"/>
    </location>
</feature>
<name>A0A9E5MM57_9GAMM</name>
<keyword evidence="4" id="KW-1185">Reference proteome</keyword>
<sequence length="285" mass="31507">MLSRLMSVLFLLGSGTSAVAVADIARPSVDSDWQQGAVLRGQLAKGEKLYFLEREVPVSEDGHFVLGLGRDFPETARLKVVDETGQSVVFTYPVKQRKYNIQKVEGVPARTVNPDPKDLQRIRRESAQTAAARKVISERQDFRQSFQWPLLGRISGVYGSQRYYNGEPRRPHFGVDVARPTGTPVAAPVDGIVRLAHKDMFYSGGTLILDHGQGLSSTFLHLSKVLVEEGQEVKQGELIAEVGATGRATGPHLDWRMNWFDQRVDPQLLVPPMSEAESQAKTAGQ</sequence>
<evidence type="ECO:0000259" key="2">
    <source>
        <dbReference type="Pfam" id="PF01551"/>
    </source>
</evidence>
<dbReference type="InterPro" id="IPR011055">
    <property type="entry name" value="Dup_hybrid_motif"/>
</dbReference>
<dbReference type="AlphaFoldDB" id="A0A9E5MM57"/>
<dbReference type="Proteomes" id="UP000787472">
    <property type="component" value="Unassembled WGS sequence"/>
</dbReference>
<dbReference type="PANTHER" id="PTHR21666">
    <property type="entry name" value="PEPTIDASE-RELATED"/>
    <property type="match status" value="1"/>
</dbReference>
<evidence type="ECO:0000313" key="4">
    <source>
        <dbReference type="Proteomes" id="UP000787472"/>
    </source>
</evidence>
<dbReference type="GO" id="GO:0004222">
    <property type="term" value="F:metalloendopeptidase activity"/>
    <property type="evidence" value="ECO:0007669"/>
    <property type="project" value="TreeGrafter"/>
</dbReference>
<gene>
    <name evidence="3" type="ORF">G8770_12455</name>
</gene>
<dbReference type="InterPro" id="IPR050570">
    <property type="entry name" value="Cell_wall_metabolism_enzyme"/>
</dbReference>
<comment type="caution">
    <text evidence="3">The sequence shown here is derived from an EMBL/GenBank/DDBJ whole genome shotgun (WGS) entry which is preliminary data.</text>
</comment>
<dbReference type="FunFam" id="2.70.70.10:FF:000019">
    <property type="entry name" value="M23 family peptidase"/>
    <property type="match status" value="1"/>
</dbReference>
<dbReference type="EMBL" id="JAAONZ010000009">
    <property type="protein sequence ID" value="NHO66353.1"/>
    <property type="molecule type" value="Genomic_DNA"/>
</dbReference>
<dbReference type="Gene3D" id="2.70.70.10">
    <property type="entry name" value="Glucose Permease (Domain IIA)"/>
    <property type="match status" value="1"/>
</dbReference>
<protein>
    <submittedName>
        <fullName evidence="3">M23 family metallopeptidase</fullName>
    </submittedName>
</protein>
<dbReference type="Pfam" id="PF01551">
    <property type="entry name" value="Peptidase_M23"/>
    <property type="match status" value="1"/>
</dbReference>
<dbReference type="PANTHER" id="PTHR21666:SF285">
    <property type="entry name" value="M23 FAMILY METALLOPEPTIDASE"/>
    <property type="match status" value="1"/>
</dbReference>
<keyword evidence="1" id="KW-0732">Signal</keyword>
<feature type="domain" description="M23ase beta-sheet core" evidence="2">
    <location>
        <begin position="171"/>
        <end position="266"/>
    </location>
</feature>
<dbReference type="CDD" id="cd12797">
    <property type="entry name" value="M23_peptidase"/>
    <property type="match status" value="1"/>
</dbReference>
<evidence type="ECO:0000256" key="1">
    <source>
        <dbReference type="SAM" id="SignalP"/>
    </source>
</evidence>